<evidence type="ECO:0000313" key="3">
    <source>
        <dbReference type="Proteomes" id="UP000286947"/>
    </source>
</evidence>
<reference evidence="2 3" key="1">
    <citation type="submission" date="2018-01" db="EMBL/GenBank/DDBJ databases">
        <title>Saezia sanguinis gen. nov., sp. nov., in the order Burkholderiales isolated from human blood.</title>
        <authorList>
            <person name="Medina-Pascual M.J."/>
            <person name="Valdezate S."/>
            <person name="Monzon S."/>
            <person name="Cuesta I."/>
            <person name="Carrasco G."/>
            <person name="Villalon P."/>
            <person name="Saez-Nieto J.A."/>
        </authorList>
    </citation>
    <scope>NUCLEOTIDE SEQUENCE [LARGE SCALE GENOMIC DNA]</scope>
    <source>
        <strain evidence="2 3">CNM695-12</strain>
    </source>
</reference>
<dbReference type="RefSeq" id="WP_126977854.1">
    <property type="nucleotide sequence ID" value="NZ_PQSP01000001.1"/>
</dbReference>
<evidence type="ECO:0000313" key="2">
    <source>
        <dbReference type="EMBL" id="RUS68023.1"/>
    </source>
</evidence>
<dbReference type="PIRSF" id="PIRSF003113">
    <property type="entry name" value="BolA"/>
    <property type="match status" value="1"/>
</dbReference>
<dbReference type="PANTHER" id="PTHR46230">
    <property type="match status" value="1"/>
</dbReference>
<dbReference type="PANTHER" id="PTHR46230:SF7">
    <property type="entry name" value="BOLA-LIKE PROTEIN 1"/>
    <property type="match status" value="1"/>
</dbReference>
<dbReference type="Gene3D" id="3.30.300.90">
    <property type="entry name" value="BolA-like"/>
    <property type="match status" value="1"/>
</dbReference>
<keyword evidence="2" id="KW-0238">DNA-binding</keyword>
<dbReference type="GO" id="GO:0003677">
    <property type="term" value="F:DNA binding"/>
    <property type="evidence" value="ECO:0007669"/>
    <property type="project" value="UniProtKB-KW"/>
</dbReference>
<organism evidence="2 3">
    <name type="scientific">Saezia sanguinis</name>
    <dbReference type="NCBI Taxonomy" id="1965230"/>
    <lineage>
        <taxon>Bacteria</taxon>
        <taxon>Pseudomonadati</taxon>
        <taxon>Pseudomonadota</taxon>
        <taxon>Betaproteobacteria</taxon>
        <taxon>Burkholderiales</taxon>
        <taxon>Saeziaceae</taxon>
        <taxon>Saezia</taxon>
    </lineage>
</organism>
<dbReference type="EMBL" id="PQSP01000001">
    <property type="protein sequence ID" value="RUS68023.1"/>
    <property type="molecule type" value="Genomic_DNA"/>
</dbReference>
<protein>
    <submittedName>
        <fullName evidence="2">DNA-binding transcriptional regulator BolA</fullName>
    </submittedName>
</protein>
<dbReference type="OrthoDB" id="5296536at2"/>
<dbReference type="GO" id="GO:0016226">
    <property type="term" value="P:iron-sulfur cluster assembly"/>
    <property type="evidence" value="ECO:0007669"/>
    <property type="project" value="TreeGrafter"/>
</dbReference>
<dbReference type="InterPro" id="IPR036065">
    <property type="entry name" value="BolA-like_sf"/>
</dbReference>
<gene>
    <name evidence="2" type="primary">bolA</name>
    <name evidence="2" type="ORF">CUZ56_00506</name>
</gene>
<keyword evidence="3" id="KW-1185">Reference proteome</keyword>
<comment type="similarity">
    <text evidence="1">Belongs to the BolA/IbaG family.</text>
</comment>
<dbReference type="SUPFAM" id="SSF82657">
    <property type="entry name" value="BolA-like"/>
    <property type="match status" value="1"/>
</dbReference>
<accession>A0A433SH01</accession>
<dbReference type="AlphaFoldDB" id="A0A433SH01"/>
<comment type="caution">
    <text evidence="2">The sequence shown here is derived from an EMBL/GenBank/DDBJ whole genome shotgun (WGS) entry which is preliminary data.</text>
</comment>
<dbReference type="Proteomes" id="UP000286947">
    <property type="component" value="Unassembled WGS sequence"/>
</dbReference>
<proteinExistence type="inferred from homology"/>
<dbReference type="Pfam" id="PF01722">
    <property type="entry name" value="BolA"/>
    <property type="match status" value="1"/>
</dbReference>
<name>A0A433SH01_9BURK</name>
<evidence type="ECO:0000256" key="1">
    <source>
        <dbReference type="RuleBase" id="RU003860"/>
    </source>
</evidence>
<sequence length="89" mass="9845">MNAQLTPDQMRAVLQQAFAPTLLEIIDDEKQHASHAHHGAGHFRLMIRSPAFQGKTRIQMHRMIYAALEPYLGNGIHALSIDAKGSSDA</sequence>
<dbReference type="InterPro" id="IPR002634">
    <property type="entry name" value="BolA"/>
</dbReference>